<dbReference type="Proteomes" id="UP000256328">
    <property type="component" value="Unassembled WGS sequence"/>
</dbReference>
<name>A0A3D8RJ24_9HELO</name>
<proteinExistence type="predicted"/>
<organism evidence="1 2">
    <name type="scientific">Coleophoma crateriformis</name>
    <dbReference type="NCBI Taxonomy" id="565419"/>
    <lineage>
        <taxon>Eukaryota</taxon>
        <taxon>Fungi</taxon>
        <taxon>Dikarya</taxon>
        <taxon>Ascomycota</taxon>
        <taxon>Pezizomycotina</taxon>
        <taxon>Leotiomycetes</taxon>
        <taxon>Helotiales</taxon>
        <taxon>Dermateaceae</taxon>
        <taxon>Coleophoma</taxon>
    </lineage>
</organism>
<sequence>MLDAKPQHLTKSAVIERLRQNSLYPNHLSCRFGRYQQGLVILATPELAPMFDDFKDFVPSVIQNALAAPKDSQPFEVDVVVAIVDGLPPLVDRISTSNQRPSGRGLAFLQGDSKHVLPKLWDTSNPASENCSEKLASLTFRWGKDRDTFLEFDNIESAIRAAEACREMDIFKNTQVKFMESWLDKPHSATWALEMQSKSITSLGHGILDTPSKRTIELSGWKGSMNTLDVAFIVRGAPLQDIRFTKDITKEAALVTFQTSAAAAAFLANSQENPADVIHDGTELKVSWGPSSDELLPEIKDAIHVGATRRLRFRDYTRSWKRTYLAKRLRCYGSISPEAYSEDVSSLGMHGLTVTMPLANTLFTNGRYSTLLASKWKVDGTSVQLLQSMEKKNQVVVVESPSPLSRPIATESSRAIPLTLPRKIVSGLGNIVRQLDFGTEGAGPASKELEANVHSYLTASPKFQVPLIDDKLGVWALIVPKHCAKEFLKSSPTELHFDKEIFRGLLWYPTERGTTHAVKRVVPDQPMLPGEPLGYWISKGAILCRVLSGGGGWGLKEGLLALDPQTEYNTKSEDEFIFSGKSIKDEQAAALGKVALPGSFIQFFTNSPKLFSAKKEPKANTKPIWPWRTAASQYCQGTVLGVVPSTIDNMPQVEESADTGEISGVTIRVFRGAFGAVSESGLYIQKAASESLISYLAAGSTKYDMPYTYIYQETTHTPRPKKRGFAIRRTASTAPSTSSAMMKNWAAQG</sequence>
<evidence type="ECO:0000313" key="2">
    <source>
        <dbReference type="Proteomes" id="UP000256328"/>
    </source>
</evidence>
<comment type="caution">
    <text evidence="1">The sequence shown here is derived from an EMBL/GenBank/DDBJ whole genome shotgun (WGS) entry which is preliminary data.</text>
</comment>
<keyword evidence="2" id="KW-1185">Reference proteome</keyword>
<reference evidence="1 2" key="1">
    <citation type="journal article" date="2018" name="IMA Fungus">
        <title>IMA Genome-F 9: Draft genome sequence of Annulohypoxylon stygium, Aspergillus mulundensis, Berkeleyomyces basicola (syn. Thielaviopsis basicola), Ceratocystis smalleyi, two Cercospora beticola strains, Coleophoma cylindrospora, Fusarium fracticaudum, Phialophora cf. hyalina, and Morchella septimelata.</title>
        <authorList>
            <person name="Wingfield B.D."/>
            <person name="Bills G.F."/>
            <person name="Dong Y."/>
            <person name="Huang W."/>
            <person name="Nel W.J."/>
            <person name="Swalarsk-Parry B.S."/>
            <person name="Vaghefi N."/>
            <person name="Wilken P.M."/>
            <person name="An Z."/>
            <person name="de Beer Z.W."/>
            <person name="De Vos L."/>
            <person name="Chen L."/>
            <person name="Duong T.A."/>
            <person name="Gao Y."/>
            <person name="Hammerbacher A."/>
            <person name="Kikkert J.R."/>
            <person name="Li Y."/>
            <person name="Li H."/>
            <person name="Li K."/>
            <person name="Li Q."/>
            <person name="Liu X."/>
            <person name="Ma X."/>
            <person name="Naidoo K."/>
            <person name="Pethybridge S.J."/>
            <person name="Sun J."/>
            <person name="Steenkamp E.T."/>
            <person name="van der Nest M.A."/>
            <person name="van Wyk S."/>
            <person name="Wingfield M.J."/>
            <person name="Xiong C."/>
            <person name="Yue Q."/>
            <person name="Zhang X."/>
        </authorList>
    </citation>
    <scope>NUCLEOTIDE SEQUENCE [LARGE SCALE GENOMIC DNA]</scope>
    <source>
        <strain evidence="1 2">BP5796</strain>
    </source>
</reference>
<protein>
    <submittedName>
        <fullName evidence="1">Uncharacterized protein</fullName>
    </submittedName>
</protein>
<gene>
    <name evidence="1" type="ORF">BP5796_07408</name>
</gene>
<dbReference type="AlphaFoldDB" id="A0A3D8RJ24"/>
<evidence type="ECO:0000313" key="1">
    <source>
        <dbReference type="EMBL" id="RDW73966.1"/>
    </source>
</evidence>
<dbReference type="EMBL" id="PDLN01000010">
    <property type="protein sequence ID" value="RDW73966.1"/>
    <property type="molecule type" value="Genomic_DNA"/>
</dbReference>
<accession>A0A3D8RJ24</accession>
<dbReference type="OrthoDB" id="1744869at2759"/>